<dbReference type="SUPFAM" id="SSF102114">
    <property type="entry name" value="Radical SAM enzymes"/>
    <property type="match status" value="1"/>
</dbReference>
<dbReference type="EMBL" id="BAAALS010000001">
    <property type="protein sequence ID" value="GAA1736196.1"/>
    <property type="molecule type" value="Genomic_DNA"/>
</dbReference>
<dbReference type="PANTHER" id="PTHR43273:SF8">
    <property type="entry name" value="RADICAL SAM DOMAIN PROTEIN"/>
    <property type="match status" value="1"/>
</dbReference>
<proteinExistence type="predicted"/>
<accession>A0ABN2JR48</accession>
<evidence type="ECO:0000313" key="1">
    <source>
        <dbReference type="EMBL" id="GAA1736196.1"/>
    </source>
</evidence>
<keyword evidence="2" id="KW-1185">Reference proteome</keyword>
<dbReference type="InterPro" id="IPR026337">
    <property type="entry name" value="AKG_HExxH"/>
</dbReference>
<dbReference type="InterPro" id="IPR026335">
    <property type="entry name" value="rSAM_SPASM_FxsB"/>
</dbReference>
<protein>
    <recommendedName>
        <fullName evidence="3">FxsB family radical SAM/SPASM domain protein</fullName>
    </recommendedName>
</protein>
<dbReference type="InterPro" id="IPR023867">
    <property type="entry name" value="Sulphatase_maturase_rSAM"/>
</dbReference>
<name>A0ABN2JR48_9ACTN</name>
<gene>
    <name evidence="1" type="ORF">GCM10009681_03410</name>
</gene>
<evidence type="ECO:0008006" key="3">
    <source>
        <dbReference type="Google" id="ProtNLM"/>
    </source>
</evidence>
<evidence type="ECO:0000313" key="2">
    <source>
        <dbReference type="Proteomes" id="UP001500655"/>
    </source>
</evidence>
<dbReference type="InterPro" id="IPR013785">
    <property type="entry name" value="Aldolase_TIM"/>
</dbReference>
<reference evidence="1 2" key="1">
    <citation type="journal article" date="2019" name="Int. J. Syst. Evol. Microbiol.">
        <title>The Global Catalogue of Microorganisms (GCM) 10K type strain sequencing project: providing services to taxonomists for standard genome sequencing and annotation.</title>
        <authorList>
            <consortium name="The Broad Institute Genomics Platform"/>
            <consortium name="The Broad Institute Genome Sequencing Center for Infectious Disease"/>
            <person name="Wu L."/>
            <person name="Ma J."/>
        </authorList>
    </citation>
    <scope>NUCLEOTIDE SEQUENCE [LARGE SCALE GENOMIC DNA]</scope>
    <source>
        <strain evidence="1 2">JCM 13249</strain>
    </source>
</reference>
<dbReference type="NCBIfam" id="TIGR04267">
    <property type="entry name" value="mod_HExxH"/>
    <property type="match status" value="1"/>
</dbReference>
<dbReference type="Gene3D" id="3.20.20.70">
    <property type="entry name" value="Aldolase class I"/>
    <property type="match status" value="1"/>
</dbReference>
<dbReference type="InterPro" id="IPR058240">
    <property type="entry name" value="rSAM_sf"/>
</dbReference>
<dbReference type="NCBIfam" id="TIGR04269">
    <property type="entry name" value="SAM_SPASM_FxsB"/>
    <property type="match status" value="1"/>
</dbReference>
<dbReference type="PANTHER" id="PTHR43273">
    <property type="entry name" value="ANAEROBIC SULFATASE-MATURATING ENZYME HOMOLOG ASLB-RELATED"/>
    <property type="match status" value="1"/>
</dbReference>
<sequence length="683" mass="74216">MLETLRATIAPVTGLSLRMQSNGVLLTEPMCELLAEFGVRVGISLDGDRAANDRHRRYANGASSHRAVLRALELLRTPAFRAAYAGILCTVDVRNDPDVVYEALRDQQPPRLDLLLPHATWDDPPLRPEGAPAPYAQWLGRVFERWLADGQRIDIRLFESLISTRAGGPSATESVGLDPADLLVVETDGAWEQADSLKAAFDGAPATGLNVFDHAVDEVVLHPGIADRQRGMEGLCATCRSCPVVRQCGGGLYAHRYRTGTGFDNPSAYCADLKEFIEHMNARLSTQDDARPAPLPEGVLDEISAGYGDEEAIRHLVAAELMFTKSLFPRVYENARRAGVDTSEAWDLLNDVADRDPAAFRAVLAHPYVRAWAAEHVADDASPGGSSYGYLRAIAAAAAIRAGYAATVAVPAWDGRVYLPTLGTLAVSRAAGMVKMSIAEKGFVAYADGGVSAVPAFDTTVPGWRPTRRVETAGLSIVIEDADPYRKHKWPLEPPLDDQTGEAWRDAIIGAWDCIQREAPAYVPGLRLGLRAVVPLRADPAGKLQSSTALHAFGSIAATLAQPRALAVMMVHEFQHNKLNALLDWYRLVDNRYVEPIKVAWRDDPRPVLGVLHGVYAHLAVADVWRLRARRGGPDQAEAHAQFEKYLQDTRVASEKLAASGALTSAGAAVLAQIVKTLDHWRD</sequence>
<dbReference type="Proteomes" id="UP001500655">
    <property type="component" value="Unassembled WGS sequence"/>
</dbReference>
<comment type="caution">
    <text evidence="1">The sequence shown here is derived from an EMBL/GenBank/DDBJ whole genome shotgun (WGS) entry which is preliminary data.</text>
</comment>
<organism evidence="1 2">
    <name type="scientific">Luedemannella helvata</name>
    <dbReference type="NCBI Taxonomy" id="349315"/>
    <lineage>
        <taxon>Bacteria</taxon>
        <taxon>Bacillati</taxon>
        <taxon>Actinomycetota</taxon>
        <taxon>Actinomycetes</taxon>
        <taxon>Micromonosporales</taxon>
        <taxon>Micromonosporaceae</taxon>
        <taxon>Luedemannella</taxon>
    </lineage>
</organism>